<dbReference type="SUPFAM" id="SSF81606">
    <property type="entry name" value="PP2C-like"/>
    <property type="match status" value="1"/>
</dbReference>
<dbReference type="GO" id="GO:0022625">
    <property type="term" value="C:cytosolic large ribosomal subunit"/>
    <property type="evidence" value="ECO:0007669"/>
    <property type="project" value="TreeGrafter"/>
</dbReference>
<dbReference type="AlphaFoldDB" id="A0AAV6L5S2"/>
<dbReference type="Pfam" id="PF00481">
    <property type="entry name" value="PP2C"/>
    <property type="match status" value="1"/>
</dbReference>
<feature type="domain" description="PPM-type phosphatase" evidence="5">
    <location>
        <begin position="283"/>
        <end position="540"/>
    </location>
</feature>
<feature type="compositionally biased region" description="Basic and acidic residues" evidence="4">
    <location>
        <begin position="369"/>
        <end position="383"/>
    </location>
</feature>
<evidence type="ECO:0000313" key="6">
    <source>
        <dbReference type="EMBL" id="KAG5560398.1"/>
    </source>
</evidence>
<gene>
    <name evidence="6" type="ORF">RHGRI_003646</name>
</gene>
<dbReference type="InterPro" id="IPR014722">
    <property type="entry name" value="Rib_uL2_dom2"/>
</dbReference>
<dbReference type="SUPFAM" id="SSF50104">
    <property type="entry name" value="Translation proteins SH3-like domain"/>
    <property type="match status" value="2"/>
</dbReference>
<evidence type="ECO:0000256" key="1">
    <source>
        <dbReference type="ARBA" id="ARBA00006592"/>
    </source>
</evidence>
<dbReference type="InterPro" id="IPR008991">
    <property type="entry name" value="Translation_prot_SH3-like_sf"/>
</dbReference>
<evidence type="ECO:0000256" key="4">
    <source>
        <dbReference type="SAM" id="MobiDB-lite"/>
    </source>
</evidence>
<evidence type="ECO:0000256" key="2">
    <source>
        <dbReference type="ARBA" id="ARBA00022980"/>
    </source>
</evidence>
<dbReference type="CDD" id="cd00143">
    <property type="entry name" value="PP2Cc"/>
    <property type="match status" value="1"/>
</dbReference>
<evidence type="ECO:0000313" key="7">
    <source>
        <dbReference type="Proteomes" id="UP000823749"/>
    </source>
</evidence>
<feature type="region of interest" description="Disordered" evidence="4">
    <location>
        <begin position="365"/>
        <end position="387"/>
    </location>
</feature>
<evidence type="ECO:0000259" key="5">
    <source>
        <dbReference type="PROSITE" id="PS51746"/>
    </source>
</evidence>
<comment type="caution">
    <text evidence="6">The sequence shown here is derived from an EMBL/GenBank/DDBJ whole genome shotgun (WGS) entry which is preliminary data.</text>
</comment>
<dbReference type="GO" id="GO:0042273">
    <property type="term" value="P:ribosomal large subunit biogenesis"/>
    <property type="evidence" value="ECO:0007669"/>
    <property type="project" value="TreeGrafter"/>
</dbReference>
<dbReference type="Pfam" id="PF01929">
    <property type="entry name" value="Ribosomal_L14e"/>
    <property type="match status" value="1"/>
</dbReference>
<dbReference type="InterPro" id="IPR036457">
    <property type="entry name" value="PPM-type-like_dom_sf"/>
</dbReference>
<dbReference type="GO" id="GO:0003723">
    <property type="term" value="F:RNA binding"/>
    <property type="evidence" value="ECO:0007669"/>
    <property type="project" value="InterPro"/>
</dbReference>
<dbReference type="PANTHER" id="PTHR11127">
    <property type="entry name" value="60S RIBOSOMAL PROTEIN L14"/>
    <property type="match status" value="1"/>
</dbReference>
<proteinExistence type="inferred from homology"/>
<dbReference type="InterPro" id="IPR001932">
    <property type="entry name" value="PPM-type_phosphatase-like_dom"/>
</dbReference>
<dbReference type="CDD" id="cd23702">
    <property type="entry name" value="eL14"/>
    <property type="match status" value="1"/>
</dbReference>
<evidence type="ECO:0000256" key="3">
    <source>
        <dbReference type="ARBA" id="ARBA00023274"/>
    </source>
</evidence>
<dbReference type="GO" id="GO:0003735">
    <property type="term" value="F:structural constituent of ribosome"/>
    <property type="evidence" value="ECO:0007669"/>
    <property type="project" value="InterPro"/>
</dbReference>
<dbReference type="InterPro" id="IPR039660">
    <property type="entry name" value="Ribosomal_eL14"/>
</dbReference>
<dbReference type="PANTHER" id="PTHR11127:SF2">
    <property type="entry name" value="LARGE RIBOSOMAL SUBUNIT PROTEIN EL14"/>
    <property type="match status" value="1"/>
</dbReference>
<accession>A0AAV6L5S2</accession>
<dbReference type="Gene3D" id="3.60.40.10">
    <property type="entry name" value="PPM-type phosphatase domain"/>
    <property type="match status" value="1"/>
</dbReference>
<keyword evidence="2" id="KW-0689">Ribosomal protein</keyword>
<reference evidence="6" key="1">
    <citation type="submission" date="2020-08" db="EMBL/GenBank/DDBJ databases">
        <title>Plant Genome Project.</title>
        <authorList>
            <person name="Zhang R.-G."/>
        </authorList>
    </citation>
    <scope>NUCLEOTIDE SEQUENCE</scope>
    <source>
        <strain evidence="6">WSP0</strain>
        <tissue evidence="6">Leaf</tissue>
    </source>
</reference>
<dbReference type="EMBL" id="JACTNZ010000002">
    <property type="protein sequence ID" value="KAG5560398.1"/>
    <property type="molecule type" value="Genomic_DNA"/>
</dbReference>
<dbReference type="PROSITE" id="PS51746">
    <property type="entry name" value="PPM_2"/>
    <property type="match status" value="1"/>
</dbReference>
<dbReference type="Proteomes" id="UP000823749">
    <property type="component" value="Chromosome 2"/>
</dbReference>
<protein>
    <recommendedName>
        <fullName evidence="5">PPM-type phosphatase domain-containing protein</fullName>
    </recommendedName>
</protein>
<dbReference type="InterPro" id="IPR002784">
    <property type="entry name" value="Ribosomal_eL14_dom"/>
</dbReference>
<dbReference type="Gene3D" id="6.10.250.2270">
    <property type="match status" value="1"/>
</dbReference>
<keyword evidence="7" id="KW-1185">Reference proteome</keyword>
<dbReference type="GO" id="GO:0006412">
    <property type="term" value="P:translation"/>
    <property type="evidence" value="ECO:0007669"/>
    <property type="project" value="InterPro"/>
</dbReference>
<comment type="similarity">
    <text evidence="1">Belongs to the eukaryotic ribosomal protein eL14 family.</text>
</comment>
<sequence length="541" mass="60920">MAQTVHNNLGHVELMGRISGRGLSPNRYRTFQLDLFCDDLIFCVQPFKRYVEIGRVALVNYGKEYGRLVVIVDVIDQNRVDLENLSRYVACGECRYGVDCPKGWVDLVWFVVVQILDVIEAAAWVGPFSGLVENKLKLSPEHPIVQLGRELGTNHIRPVEAMETNITSALVDAPDMVRCQMNFKRLSLTDITIEIKRVPNKKTLVAAMEAADVKNKWENSSWGRKLIVQKRRAALNDFDRFKLMLAKIKAFRLRKLFVGGAGKKKREAEFGKRPSWMVPVSHGYHVVEDRSFRGESNGESDSVPDSVVVQREHIGELEVWFFGVFNARMGDCVAKSMQSHLFDKKPKESQLKRKSKEAMRKAYVGARGKMKEKAEEKGKEKGKVGGGGSASAIVINGEKLVMANMGGYRAVVCSDGEAHQINRTRQNQGTPRRHWSRKLIPGVIRMPKVRILERESGAAVGTDKENPKCSAEIVVGDERIDSDTEFVILASTGIWEVMKHQEAVNLIRHIEDPQEAAECLAREALTRMSKTNISCLVIRFE</sequence>
<organism evidence="6 7">
    <name type="scientific">Rhododendron griersonianum</name>
    <dbReference type="NCBI Taxonomy" id="479676"/>
    <lineage>
        <taxon>Eukaryota</taxon>
        <taxon>Viridiplantae</taxon>
        <taxon>Streptophyta</taxon>
        <taxon>Embryophyta</taxon>
        <taxon>Tracheophyta</taxon>
        <taxon>Spermatophyta</taxon>
        <taxon>Magnoliopsida</taxon>
        <taxon>eudicotyledons</taxon>
        <taxon>Gunneridae</taxon>
        <taxon>Pentapetalae</taxon>
        <taxon>asterids</taxon>
        <taxon>Ericales</taxon>
        <taxon>Ericaceae</taxon>
        <taxon>Ericoideae</taxon>
        <taxon>Rhodoreae</taxon>
        <taxon>Rhododendron</taxon>
    </lineage>
</organism>
<dbReference type="Gene3D" id="2.30.30.30">
    <property type="match status" value="2"/>
</dbReference>
<keyword evidence="3" id="KW-0687">Ribonucleoprotein</keyword>
<dbReference type="SMART" id="SM00332">
    <property type="entry name" value="PP2Cc"/>
    <property type="match status" value="1"/>
</dbReference>
<name>A0AAV6L5S2_9ERIC</name>